<reference evidence="2" key="1">
    <citation type="submission" date="2021-06" db="EMBL/GenBank/DDBJ databases">
        <title>Comparative genomics, transcriptomics and evolutionary studies reveal genomic signatures of adaptation to plant cell wall in hemibiotrophic fungi.</title>
        <authorList>
            <consortium name="DOE Joint Genome Institute"/>
            <person name="Baroncelli R."/>
            <person name="Diaz J.F."/>
            <person name="Benocci T."/>
            <person name="Peng M."/>
            <person name="Battaglia E."/>
            <person name="Haridas S."/>
            <person name="Andreopoulos W."/>
            <person name="Labutti K."/>
            <person name="Pangilinan J."/>
            <person name="Floch G.L."/>
            <person name="Makela M.R."/>
            <person name="Henrissat B."/>
            <person name="Grigoriev I.V."/>
            <person name="Crouch J.A."/>
            <person name="De Vries R.P."/>
            <person name="Sukno S.A."/>
            <person name="Thon M.R."/>
        </authorList>
    </citation>
    <scope>NUCLEOTIDE SEQUENCE</scope>
    <source>
        <strain evidence="2">CBS 193.32</strain>
    </source>
</reference>
<dbReference type="EMBL" id="JAHMHR010000004">
    <property type="protein sequence ID" value="KAK1691189.1"/>
    <property type="molecule type" value="Genomic_DNA"/>
</dbReference>
<organism evidence="2 3">
    <name type="scientific">Colletotrichum godetiae</name>
    <dbReference type="NCBI Taxonomy" id="1209918"/>
    <lineage>
        <taxon>Eukaryota</taxon>
        <taxon>Fungi</taxon>
        <taxon>Dikarya</taxon>
        <taxon>Ascomycota</taxon>
        <taxon>Pezizomycotina</taxon>
        <taxon>Sordariomycetes</taxon>
        <taxon>Hypocreomycetidae</taxon>
        <taxon>Glomerellales</taxon>
        <taxon>Glomerellaceae</taxon>
        <taxon>Colletotrichum</taxon>
        <taxon>Colletotrichum acutatum species complex</taxon>
    </lineage>
</organism>
<evidence type="ECO:0000313" key="3">
    <source>
        <dbReference type="Proteomes" id="UP001224890"/>
    </source>
</evidence>
<proteinExistence type="predicted"/>
<dbReference type="RefSeq" id="XP_060434884.1">
    <property type="nucleotide sequence ID" value="XM_060566308.1"/>
</dbReference>
<feature type="compositionally biased region" description="Polar residues" evidence="1">
    <location>
        <begin position="96"/>
        <end position="113"/>
    </location>
</feature>
<evidence type="ECO:0000313" key="2">
    <source>
        <dbReference type="EMBL" id="KAK1691189.1"/>
    </source>
</evidence>
<name>A0AAJ0AZV8_9PEZI</name>
<accession>A0AAJ0AZV8</accession>
<gene>
    <name evidence="2" type="ORF">BDP55DRAFT_257356</name>
</gene>
<dbReference type="Proteomes" id="UP001224890">
    <property type="component" value="Unassembled WGS sequence"/>
</dbReference>
<dbReference type="GeneID" id="85450834"/>
<protein>
    <submittedName>
        <fullName evidence="2">Uncharacterized protein</fullName>
    </submittedName>
</protein>
<evidence type="ECO:0000256" key="1">
    <source>
        <dbReference type="SAM" id="MobiDB-lite"/>
    </source>
</evidence>
<feature type="region of interest" description="Disordered" evidence="1">
    <location>
        <begin position="94"/>
        <end position="113"/>
    </location>
</feature>
<sequence>MNPTDVLRKETQAGKVRVANREGEVPLGSIGYKRVTCGSRPEDGQEGQIEGPWRRDGTWTTSFLTTPRPGQALRQTTRTPVFLPGLCECHRFQGRSEGQQNAANANVAKENSN</sequence>
<comment type="caution">
    <text evidence="2">The sequence shown here is derived from an EMBL/GenBank/DDBJ whole genome shotgun (WGS) entry which is preliminary data.</text>
</comment>
<feature type="region of interest" description="Disordered" evidence="1">
    <location>
        <begin position="36"/>
        <end position="73"/>
    </location>
</feature>
<keyword evidence="3" id="KW-1185">Reference proteome</keyword>
<dbReference type="AlphaFoldDB" id="A0AAJ0AZV8"/>